<evidence type="ECO:0000313" key="2">
    <source>
        <dbReference type="EMBL" id="GAI42461.1"/>
    </source>
</evidence>
<accession>X1PJ01</accession>
<sequence length="252" mass="28313">LDSLIQKIQKKLDEQQKEDELQKLLDEANQLSAKAKEEKVDISKKFHSGVRRQQGLNPNISLGGDFFAGYSTSENDLISEPSEISYGNNGFYMRETEVALVAPLDPFTRGKTFFSVTKDEISIEEAYMEWLNLPLNMNLKMGIFYTEFGPLNRYHDHALPQFDRPRALVNLFSNFGLGGFGAASNFLLPTILFADASSFDLTIVNGGNDFSFASGWKTGLLYTGQFKNYYDLSKNSYLEFRVSGVTGKNDPS</sequence>
<proteinExistence type="predicted"/>
<reference evidence="2" key="1">
    <citation type="journal article" date="2014" name="Front. Microbiol.">
        <title>High frequency of phylogenetically diverse reductive dehalogenase-homologous genes in deep subseafloor sedimentary metagenomes.</title>
        <authorList>
            <person name="Kawai M."/>
            <person name="Futagami T."/>
            <person name="Toyoda A."/>
            <person name="Takaki Y."/>
            <person name="Nishi S."/>
            <person name="Hori S."/>
            <person name="Arai W."/>
            <person name="Tsubouchi T."/>
            <person name="Morono Y."/>
            <person name="Uchiyama I."/>
            <person name="Ito T."/>
            <person name="Fujiyama A."/>
            <person name="Inagaki F."/>
            <person name="Takami H."/>
        </authorList>
    </citation>
    <scope>NUCLEOTIDE SEQUENCE</scope>
    <source>
        <strain evidence="2">Expedition CK06-06</strain>
    </source>
</reference>
<dbReference type="Gene3D" id="2.40.160.10">
    <property type="entry name" value="Porin"/>
    <property type="match status" value="1"/>
</dbReference>
<name>X1PJ01_9ZZZZ</name>
<feature type="coiled-coil region" evidence="1">
    <location>
        <begin position="11"/>
        <end position="45"/>
    </location>
</feature>
<evidence type="ECO:0000256" key="1">
    <source>
        <dbReference type="SAM" id="Coils"/>
    </source>
</evidence>
<protein>
    <submittedName>
        <fullName evidence="2">Uncharacterized protein</fullName>
    </submittedName>
</protein>
<comment type="caution">
    <text evidence="2">The sequence shown here is derived from an EMBL/GenBank/DDBJ whole genome shotgun (WGS) entry which is preliminary data.</text>
</comment>
<feature type="non-terminal residue" evidence="2">
    <location>
        <position position="1"/>
    </location>
</feature>
<dbReference type="EMBL" id="BARV01031866">
    <property type="protein sequence ID" value="GAI42461.1"/>
    <property type="molecule type" value="Genomic_DNA"/>
</dbReference>
<dbReference type="AlphaFoldDB" id="X1PJ01"/>
<dbReference type="InterPro" id="IPR023614">
    <property type="entry name" value="Porin_dom_sf"/>
</dbReference>
<organism evidence="2">
    <name type="scientific">marine sediment metagenome</name>
    <dbReference type="NCBI Taxonomy" id="412755"/>
    <lineage>
        <taxon>unclassified sequences</taxon>
        <taxon>metagenomes</taxon>
        <taxon>ecological metagenomes</taxon>
    </lineage>
</organism>
<keyword evidence="1" id="KW-0175">Coiled coil</keyword>
<gene>
    <name evidence="2" type="ORF">S06H3_50337</name>
</gene>
<feature type="non-terminal residue" evidence="2">
    <location>
        <position position="252"/>
    </location>
</feature>